<gene>
    <name evidence="1" type="ORF">OUZ56_032469</name>
</gene>
<dbReference type="EMBL" id="JAOYFB010000041">
    <property type="protein sequence ID" value="KAK4045061.1"/>
    <property type="molecule type" value="Genomic_DNA"/>
</dbReference>
<organism evidence="1 2">
    <name type="scientific">Daphnia magna</name>
    <dbReference type="NCBI Taxonomy" id="35525"/>
    <lineage>
        <taxon>Eukaryota</taxon>
        <taxon>Metazoa</taxon>
        <taxon>Ecdysozoa</taxon>
        <taxon>Arthropoda</taxon>
        <taxon>Crustacea</taxon>
        <taxon>Branchiopoda</taxon>
        <taxon>Diplostraca</taxon>
        <taxon>Cladocera</taxon>
        <taxon>Anomopoda</taxon>
        <taxon>Daphniidae</taxon>
        <taxon>Daphnia</taxon>
    </lineage>
</organism>
<reference evidence="1 2" key="1">
    <citation type="journal article" date="2023" name="Nucleic Acids Res.">
        <title>The hologenome of Daphnia magna reveals possible DNA methylation and microbiome-mediated evolution of the host genome.</title>
        <authorList>
            <person name="Chaturvedi A."/>
            <person name="Li X."/>
            <person name="Dhandapani V."/>
            <person name="Marshall H."/>
            <person name="Kissane S."/>
            <person name="Cuenca-Cambronero M."/>
            <person name="Asole G."/>
            <person name="Calvet F."/>
            <person name="Ruiz-Romero M."/>
            <person name="Marangio P."/>
            <person name="Guigo R."/>
            <person name="Rago D."/>
            <person name="Mirbahai L."/>
            <person name="Eastwood N."/>
            <person name="Colbourne J.K."/>
            <person name="Zhou J."/>
            <person name="Mallon E."/>
            <person name="Orsini L."/>
        </authorList>
    </citation>
    <scope>NUCLEOTIDE SEQUENCE [LARGE SCALE GENOMIC DNA]</scope>
    <source>
        <strain evidence="1">LRV0_1</strain>
    </source>
</reference>
<name>A0ABR0B8Z8_9CRUS</name>
<protein>
    <submittedName>
        <fullName evidence="1">Uncharacterized protein</fullName>
    </submittedName>
</protein>
<comment type="caution">
    <text evidence="1">The sequence shown here is derived from an EMBL/GenBank/DDBJ whole genome shotgun (WGS) entry which is preliminary data.</text>
</comment>
<evidence type="ECO:0000313" key="2">
    <source>
        <dbReference type="Proteomes" id="UP001234178"/>
    </source>
</evidence>
<keyword evidence="2" id="KW-1185">Reference proteome</keyword>
<dbReference type="Proteomes" id="UP001234178">
    <property type="component" value="Unassembled WGS sequence"/>
</dbReference>
<sequence length="120" mass="13110">MASGSLKKPLNRVERALYRVFLEPLPPGLGARAHGSGVIRVGDKVAPDVVRGLHVPDRIQLRERLPQGEDLIDGPAGEPAFAEFTATDVGNGEPKHQFLACRFRQPDDVFVEAELGNQFL</sequence>
<proteinExistence type="predicted"/>
<evidence type="ECO:0000313" key="1">
    <source>
        <dbReference type="EMBL" id="KAK4045061.1"/>
    </source>
</evidence>
<accession>A0ABR0B8Z8</accession>